<dbReference type="FunFam" id="3.30.50.10:FF:000118">
    <property type="entry name" value="Uncharacterized protein"/>
    <property type="match status" value="1"/>
</dbReference>
<feature type="domain" description="NR LBD" evidence="12">
    <location>
        <begin position="179"/>
        <end position="405"/>
    </location>
</feature>
<dbReference type="InterPro" id="IPR000536">
    <property type="entry name" value="Nucl_hrmn_rcpt_lig-bd"/>
</dbReference>
<evidence type="ECO:0000259" key="12">
    <source>
        <dbReference type="PROSITE" id="PS51843"/>
    </source>
</evidence>
<evidence type="ECO:0000313" key="16">
    <source>
        <dbReference type="Proteomes" id="UP000694542"/>
    </source>
</evidence>
<evidence type="ECO:0000313" key="14">
    <source>
        <dbReference type="Ensembl" id="ENSCAFP00040025859.1"/>
    </source>
</evidence>
<evidence type="ECO:0000256" key="6">
    <source>
        <dbReference type="ARBA" id="ARBA00023163"/>
    </source>
</evidence>
<name>A0A8C0SSR4_CANLF</name>
<dbReference type="InterPro" id="IPR035500">
    <property type="entry name" value="NHR-like_dom_sf"/>
</dbReference>
<evidence type="ECO:0000256" key="5">
    <source>
        <dbReference type="ARBA" id="ARBA00023125"/>
    </source>
</evidence>
<evidence type="ECO:0000256" key="9">
    <source>
        <dbReference type="RuleBase" id="RU004334"/>
    </source>
</evidence>
<dbReference type="PRINTS" id="PR00047">
    <property type="entry name" value="STROIDFINGER"/>
</dbReference>
<gene>
    <name evidence="13" type="primary">LOC102155522</name>
</gene>
<dbReference type="Gene3D" id="1.10.565.10">
    <property type="entry name" value="Retinoid X Receptor"/>
    <property type="match status" value="1"/>
</dbReference>
<organism evidence="14 16">
    <name type="scientific">Canis lupus familiaris</name>
    <name type="common">Dog</name>
    <name type="synonym">Canis familiaris</name>
    <dbReference type="NCBI Taxonomy" id="9615"/>
    <lineage>
        <taxon>Eukaryota</taxon>
        <taxon>Metazoa</taxon>
        <taxon>Chordata</taxon>
        <taxon>Craniata</taxon>
        <taxon>Vertebrata</taxon>
        <taxon>Euteleostomi</taxon>
        <taxon>Mammalia</taxon>
        <taxon>Eutheria</taxon>
        <taxon>Laurasiatheria</taxon>
        <taxon>Carnivora</taxon>
        <taxon>Caniformia</taxon>
        <taxon>Canidae</taxon>
        <taxon>Canis</taxon>
    </lineage>
</organism>
<feature type="domain" description="Nuclear receptor" evidence="11">
    <location>
        <begin position="78"/>
        <end position="153"/>
    </location>
</feature>
<feature type="compositionally biased region" description="Pro residues" evidence="10">
    <location>
        <begin position="27"/>
        <end position="36"/>
    </location>
</feature>
<dbReference type="GO" id="GO:0005634">
    <property type="term" value="C:nucleus"/>
    <property type="evidence" value="ECO:0007669"/>
    <property type="project" value="UniProtKB-SubCell"/>
</dbReference>
<dbReference type="PROSITE" id="PS51843">
    <property type="entry name" value="NR_LBD"/>
    <property type="match status" value="1"/>
</dbReference>
<dbReference type="GO" id="GO:0008270">
    <property type="term" value="F:zinc ion binding"/>
    <property type="evidence" value="ECO:0007669"/>
    <property type="project" value="UniProtKB-KW"/>
</dbReference>
<dbReference type="PRINTS" id="PR00398">
    <property type="entry name" value="STRDHORMONER"/>
</dbReference>
<dbReference type="GO" id="GO:0043565">
    <property type="term" value="F:sequence-specific DNA binding"/>
    <property type="evidence" value="ECO:0007669"/>
    <property type="project" value="InterPro"/>
</dbReference>
<keyword evidence="4 9" id="KW-0805">Transcription regulation</keyword>
<keyword evidence="3 9" id="KW-0862">Zinc</keyword>
<dbReference type="InterPro" id="IPR001723">
    <property type="entry name" value="Nuclear_hrmn_rcpt"/>
</dbReference>
<proteinExistence type="inferred from homology"/>
<dbReference type="Proteomes" id="UP000694542">
    <property type="component" value="Chromosome X"/>
</dbReference>
<keyword evidence="8 9" id="KW-0539">Nucleus</keyword>
<reference evidence="13 15" key="1">
    <citation type="journal article" date="2005" name="Nature">
        <title>Genome sequence, comparative analysis and haplotype structure of the domestic dog.</title>
        <authorList>
            <consortium name="Broad Sequencing Platform"/>
            <person name="Lindblad-Toh K."/>
            <person name="Wade C.M."/>
            <person name="Mikkelsen T.S."/>
            <person name="Karlsson E.K."/>
            <person name="Jaffe D.B."/>
            <person name="Kamal M."/>
            <person name="Clamp M."/>
            <person name="Chang J.L."/>
            <person name="Kulbokas E.J. III"/>
            <person name="Zody M.C."/>
            <person name="Mauceli E."/>
            <person name="Xie X."/>
            <person name="Breen M."/>
            <person name="Wayne R.K."/>
            <person name="Ostrander E.A."/>
            <person name="Ponting C.P."/>
            <person name="Galibert F."/>
            <person name="Smith D.R."/>
            <person name="DeJong P.J."/>
            <person name="Kirkness E."/>
            <person name="Alvarez P."/>
            <person name="Biagi T."/>
            <person name="Brockman W."/>
            <person name="Butler J."/>
            <person name="Chin C.W."/>
            <person name="Cook A."/>
            <person name="Cuff J."/>
            <person name="Daly M.J."/>
            <person name="DeCaprio D."/>
            <person name="Gnerre S."/>
            <person name="Grabherr M."/>
            <person name="Kellis M."/>
            <person name="Kleber M."/>
            <person name="Bardeleben C."/>
            <person name="Goodstadt L."/>
            <person name="Heger A."/>
            <person name="Hitte C."/>
            <person name="Kim L."/>
            <person name="Koepfli K.P."/>
            <person name="Parker H.G."/>
            <person name="Pollinger J.P."/>
            <person name="Searle S.M."/>
            <person name="Sutter N.B."/>
            <person name="Thomas R."/>
            <person name="Webber C."/>
            <person name="Baldwin J."/>
            <person name="Abebe A."/>
            <person name="Abouelleil A."/>
            <person name="Aftuck L."/>
            <person name="Ait-Zahra M."/>
            <person name="Aldredge T."/>
            <person name="Allen N."/>
            <person name="An P."/>
            <person name="Anderson S."/>
            <person name="Antoine C."/>
            <person name="Arachchi H."/>
            <person name="Aslam A."/>
            <person name="Ayotte L."/>
            <person name="Bachantsang P."/>
            <person name="Barry A."/>
            <person name="Bayul T."/>
            <person name="Benamara M."/>
            <person name="Berlin A."/>
            <person name="Bessette D."/>
            <person name="Blitshteyn B."/>
            <person name="Bloom T."/>
            <person name="Blye J."/>
            <person name="Boguslavskiy L."/>
            <person name="Bonnet C."/>
            <person name="Boukhgalter B."/>
            <person name="Brown A."/>
            <person name="Cahill P."/>
            <person name="Calixte N."/>
            <person name="Camarata J."/>
            <person name="Cheshatsang Y."/>
            <person name="Chu J."/>
            <person name="Citroen M."/>
            <person name="Collymore A."/>
            <person name="Cooke P."/>
            <person name="Dawoe T."/>
            <person name="Daza R."/>
            <person name="Decktor K."/>
            <person name="DeGray S."/>
            <person name="Dhargay N."/>
            <person name="Dooley K."/>
            <person name="Dooley K."/>
            <person name="Dorje P."/>
            <person name="Dorjee K."/>
            <person name="Dorris L."/>
            <person name="Duffey N."/>
            <person name="Dupes A."/>
            <person name="Egbiremolen O."/>
            <person name="Elong R."/>
            <person name="Falk J."/>
            <person name="Farina A."/>
            <person name="Faro S."/>
            <person name="Ferguson D."/>
            <person name="Ferreira P."/>
            <person name="Fisher S."/>
            <person name="FitzGerald M."/>
            <person name="Foley K."/>
            <person name="Foley C."/>
            <person name="Franke A."/>
            <person name="Friedrich D."/>
            <person name="Gage D."/>
            <person name="Garber M."/>
            <person name="Gearin G."/>
            <person name="Giannoukos G."/>
            <person name="Goode T."/>
            <person name="Goyette A."/>
            <person name="Graham J."/>
            <person name="Grandbois E."/>
            <person name="Gyaltsen K."/>
            <person name="Hafez N."/>
            <person name="Hagopian D."/>
            <person name="Hagos B."/>
            <person name="Hall J."/>
            <person name="Healy C."/>
            <person name="Hegarty R."/>
            <person name="Honan T."/>
            <person name="Horn A."/>
            <person name="Houde N."/>
            <person name="Hughes L."/>
            <person name="Hunnicutt L."/>
            <person name="Husby M."/>
            <person name="Jester B."/>
            <person name="Jones C."/>
            <person name="Kamat A."/>
            <person name="Kanga B."/>
            <person name="Kells C."/>
            <person name="Khazanovich D."/>
            <person name="Kieu A.C."/>
            <person name="Kisner P."/>
            <person name="Kumar M."/>
            <person name="Lance K."/>
            <person name="Landers T."/>
            <person name="Lara M."/>
            <person name="Lee W."/>
            <person name="Leger J.P."/>
            <person name="Lennon N."/>
            <person name="Leuper L."/>
            <person name="LeVine S."/>
            <person name="Liu J."/>
            <person name="Liu X."/>
            <person name="Lokyitsang Y."/>
            <person name="Lokyitsang T."/>
            <person name="Lui A."/>
            <person name="Macdonald J."/>
            <person name="Major J."/>
            <person name="Marabella R."/>
            <person name="Maru K."/>
            <person name="Matthews C."/>
            <person name="McDonough S."/>
            <person name="Mehta T."/>
            <person name="Meldrim J."/>
            <person name="Melnikov A."/>
            <person name="Meneus L."/>
            <person name="Mihalev A."/>
            <person name="Mihova T."/>
            <person name="Miller K."/>
            <person name="Mittelman R."/>
            <person name="Mlenga V."/>
            <person name="Mulrain L."/>
            <person name="Munson G."/>
            <person name="Navidi A."/>
            <person name="Naylor J."/>
            <person name="Nguyen T."/>
            <person name="Nguyen N."/>
            <person name="Nguyen C."/>
            <person name="Nguyen T."/>
            <person name="Nicol R."/>
            <person name="Norbu N."/>
            <person name="Norbu C."/>
            <person name="Novod N."/>
            <person name="Nyima T."/>
            <person name="Olandt P."/>
            <person name="O'Neill B."/>
            <person name="O'Neill K."/>
            <person name="Osman S."/>
            <person name="Oyono L."/>
            <person name="Patti C."/>
            <person name="Perrin D."/>
            <person name="Phunkhang P."/>
            <person name="Pierre F."/>
            <person name="Priest M."/>
            <person name="Rachupka A."/>
            <person name="Raghuraman S."/>
            <person name="Rameau R."/>
            <person name="Ray V."/>
            <person name="Raymond C."/>
            <person name="Rege F."/>
            <person name="Rise C."/>
            <person name="Rogers J."/>
            <person name="Rogov P."/>
            <person name="Sahalie J."/>
            <person name="Settipalli S."/>
            <person name="Sharpe T."/>
            <person name="Shea T."/>
            <person name="Sheehan M."/>
            <person name="Sherpa N."/>
            <person name="Shi J."/>
            <person name="Shih D."/>
            <person name="Sloan J."/>
            <person name="Smith C."/>
            <person name="Sparrow T."/>
            <person name="Stalker J."/>
            <person name="Stange-Thomann N."/>
            <person name="Stavropoulos S."/>
            <person name="Stone C."/>
            <person name="Stone S."/>
            <person name="Sykes S."/>
            <person name="Tchuinga P."/>
            <person name="Tenzing P."/>
            <person name="Tesfaye S."/>
            <person name="Thoulutsang D."/>
            <person name="Thoulutsang Y."/>
            <person name="Topham K."/>
            <person name="Topping I."/>
            <person name="Tsamla T."/>
            <person name="Vassiliev H."/>
            <person name="Venkataraman V."/>
            <person name="Vo A."/>
            <person name="Wangchuk T."/>
            <person name="Wangdi T."/>
            <person name="Weiand M."/>
            <person name="Wilkinson J."/>
            <person name="Wilson A."/>
            <person name="Yadav S."/>
            <person name="Yang S."/>
            <person name="Yang X."/>
            <person name="Young G."/>
            <person name="Yu Q."/>
            <person name="Zainoun J."/>
            <person name="Zembek L."/>
            <person name="Zimmer A."/>
            <person name="Lander E.S."/>
        </authorList>
    </citation>
    <scope>NUCLEOTIDE SEQUENCE [LARGE SCALE GENOMIC DNA]</scope>
    <source>
        <strain evidence="13">Boxer</strain>
    </source>
</reference>
<dbReference type="Proteomes" id="UP000002254">
    <property type="component" value="Chromosome X"/>
</dbReference>
<evidence type="ECO:0000256" key="1">
    <source>
        <dbReference type="ARBA" id="ARBA00022723"/>
    </source>
</evidence>
<feature type="region of interest" description="Disordered" evidence="10">
    <location>
        <begin position="1"/>
        <end position="75"/>
    </location>
</feature>
<dbReference type="SUPFAM" id="SSF48508">
    <property type="entry name" value="Nuclear receptor ligand-binding domain"/>
    <property type="match status" value="1"/>
</dbReference>
<sequence>MEKVTDTGPPPQDEMPGSQGSQVLQVPPGPDPPPPSAQYEPQTPSKEGPARTLEEMPQLQPQPQPQLQPQPRAQGQPPINCLVCGDKSSGKHYGQFTCEGCKSFFKRSVGKNLTFTCQANQDCRVDQYRRNQCQFCRLKKCIDVGMKREAVHRNRMLPAPPPQGQFTLANGEILNSQTNLSGYISLLIHAEPYPLSGSGSQDVQPNDVLILENICEQAARVLFGAVEWARKIPFFPDLEVNDQVALLHLTWCDLFMLNWAQCSMPAQVLPFLAATSLHTSPGSSDQVAVFTENVQMLQDQMEKFKALHVDPAEYSCLKAIILFAPDAPGLSDTVNVESWQEKSQCALEQYVRRQYSNQPMRFGKLLLRLTSLRAVPSSVVEQLFFVHLVGKTPIKILIRDILLSGGSGN</sequence>
<dbReference type="AlphaFoldDB" id="A0A8C0SSR4"/>
<reference evidence="14" key="2">
    <citation type="submission" date="2018-10" db="EMBL/GenBank/DDBJ databases">
        <title>De novo assembly of a Great Dane genome.</title>
        <authorList>
            <person name="Kidd J.M."/>
            <person name="Pendleton A.L."/>
            <person name="Shen F."/>
            <person name="Emery S."/>
        </authorList>
    </citation>
    <scope>NUCLEOTIDE SEQUENCE [LARGE SCALE GENOMIC DNA]</scope>
    <source>
        <strain evidence="14">Great Dane</strain>
    </source>
</reference>
<dbReference type="GO" id="GO:0003700">
    <property type="term" value="F:DNA-binding transcription factor activity"/>
    <property type="evidence" value="ECO:0007669"/>
    <property type="project" value="InterPro"/>
</dbReference>
<dbReference type="SMART" id="SM00399">
    <property type="entry name" value="ZnF_C4"/>
    <property type="match status" value="1"/>
</dbReference>
<dbReference type="PROSITE" id="PS00031">
    <property type="entry name" value="NUCLEAR_REC_DBD_1"/>
    <property type="match status" value="1"/>
</dbReference>
<accession>A0A8C0SSR4</accession>
<dbReference type="PANTHER" id="PTHR24083">
    <property type="entry name" value="NUCLEAR HORMONE RECEPTOR"/>
    <property type="match status" value="1"/>
</dbReference>
<dbReference type="Ensembl" id="ENSCAFT00000024577.5">
    <property type="protein sequence ID" value="ENSCAFP00000022814.4"/>
    <property type="gene ID" value="ENSCAFG00000024861.4"/>
</dbReference>
<dbReference type="InterPro" id="IPR050274">
    <property type="entry name" value="Nuclear_hormone_rcpt_NR2"/>
</dbReference>
<evidence type="ECO:0000256" key="8">
    <source>
        <dbReference type="ARBA" id="ARBA00023242"/>
    </source>
</evidence>
<protein>
    <submittedName>
        <fullName evidence="14">Uncharacterized protein</fullName>
    </submittedName>
</protein>
<accession>A0A8P0NGY2</accession>
<dbReference type="Ensembl" id="ENSCAFT00030029563.1">
    <property type="protein sequence ID" value="ENSCAFP00030025762.1"/>
    <property type="gene ID" value="ENSCAFG00030016067.1"/>
</dbReference>
<evidence type="ECO:0000313" key="15">
    <source>
        <dbReference type="Proteomes" id="UP000002254"/>
    </source>
</evidence>
<dbReference type="Ensembl" id="ENSCAFT00040029768.1">
    <property type="protein sequence ID" value="ENSCAFP00040025859.1"/>
    <property type="gene ID" value="ENSCAFG00040016148.1"/>
</dbReference>
<evidence type="ECO:0000313" key="13">
    <source>
        <dbReference type="Ensembl" id="ENSCAFP00000022814.4"/>
    </source>
</evidence>
<dbReference type="InterPro" id="IPR013088">
    <property type="entry name" value="Znf_NHR/GATA"/>
</dbReference>
<dbReference type="Pfam" id="PF00104">
    <property type="entry name" value="Hormone_recep"/>
    <property type="match status" value="1"/>
</dbReference>
<evidence type="ECO:0000259" key="11">
    <source>
        <dbReference type="PROSITE" id="PS51030"/>
    </source>
</evidence>
<comment type="similarity">
    <text evidence="9">Belongs to the nuclear hormone receptor family.</text>
</comment>
<evidence type="ECO:0000256" key="3">
    <source>
        <dbReference type="ARBA" id="ARBA00022833"/>
    </source>
</evidence>
<dbReference type="SMART" id="SM00430">
    <property type="entry name" value="HOLI"/>
    <property type="match status" value="1"/>
</dbReference>
<keyword evidence="1 9" id="KW-0479">Metal-binding</keyword>
<dbReference type="Gene3D" id="3.30.50.10">
    <property type="entry name" value="Erythroid Transcription Factor GATA-1, subunit A"/>
    <property type="match status" value="1"/>
</dbReference>
<keyword evidence="5 9" id="KW-0238">DNA-binding</keyword>
<dbReference type="PRINTS" id="PR01282">
    <property type="entry name" value="COUPTNFACTOR"/>
</dbReference>
<keyword evidence="7 9" id="KW-0675">Receptor</keyword>
<evidence type="ECO:0000256" key="4">
    <source>
        <dbReference type="ARBA" id="ARBA00023015"/>
    </source>
</evidence>
<reference evidence="14" key="3">
    <citation type="submission" date="2025-05" db="UniProtKB">
        <authorList>
            <consortium name="Ensembl"/>
        </authorList>
    </citation>
    <scope>IDENTIFICATION</scope>
</reference>
<dbReference type="Pfam" id="PF00105">
    <property type="entry name" value="zf-C4"/>
    <property type="match status" value="1"/>
</dbReference>
<comment type="subcellular location">
    <subcellularLocation>
        <location evidence="9">Nucleus</location>
    </subcellularLocation>
</comment>
<dbReference type="InterPro" id="IPR001628">
    <property type="entry name" value="Znf_hrmn_rcpt"/>
</dbReference>
<dbReference type="CDD" id="cd06916">
    <property type="entry name" value="NR_DBD_like"/>
    <property type="match status" value="1"/>
</dbReference>
<evidence type="ECO:0000256" key="10">
    <source>
        <dbReference type="SAM" id="MobiDB-lite"/>
    </source>
</evidence>
<evidence type="ECO:0000256" key="2">
    <source>
        <dbReference type="ARBA" id="ARBA00022771"/>
    </source>
</evidence>
<keyword evidence="6 9" id="KW-0804">Transcription</keyword>
<evidence type="ECO:0000256" key="7">
    <source>
        <dbReference type="ARBA" id="ARBA00023170"/>
    </source>
</evidence>
<dbReference type="CDD" id="cd06948">
    <property type="entry name" value="NR_LBD_COUP-TF"/>
    <property type="match status" value="1"/>
</dbReference>
<dbReference type="SUPFAM" id="SSF57716">
    <property type="entry name" value="Glucocorticoid receptor-like (DNA-binding domain)"/>
    <property type="match status" value="1"/>
</dbReference>
<dbReference type="FunFam" id="1.10.565.10:FF:000020">
    <property type="entry name" value="Nuclear receptor subfamily 2 group F member 6"/>
    <property type="match status" value="1"/>
</dbReference>
<keyword evidence="2 9" id="KW-0863">Zinc-finger</keyword>
<dbReference type="Proteomes" id="UP000694429">
    <property type="component" value="Unassembled WGS sequence"/>
</dbReference>
<dbReference type="PROSITE" id="PS51030">
    <property type="entry name" value="NUCLEAR_REC_DBD_2"/>
    <property type="match status" value="1"/>
</dbReference>